<sequence>MDANQVAAAHRSIQQFRHTPCRECHSRQTVPLLYEGAVIVSCENCGGATPKGRLAQSAPATA</sequence>
<dbReference type="Proteomes" id="UP000244201">
    <property type="component" value="Chromosome"/>
</dbReference>
<keyword evidence="2" id="KW-1185">Reference proteome</keyword>
<dbReference type="KEGG" id="slk:SLUN_18770"/>
<protein>
    <submittedName>
        <fullName evidence="1">Uncharacterized protein</fullName>
    </submittedName>
</protein>
<dbReference type="AlphaFoldDB" id="A0A2R4T479"/>
<gene>
    <name evidence="1" type="ORF">SLUN_18770</name>
</gene>
<evidence type="ECO:0000313" key="1">
    <source>
        <dbReference type="EMBL" id="AVZ73912.1"/>
    </source>
</evidence>
<evidence type="ECO:0000313" key="2">
    <source>
        <dbReference type="Proteomes" id="UP000244201"/>
    </source>
</evidence>
<proteinExistence type="predicted"/>
<dbReference type="EMBL" id="CP026304">
    <property type="protein sequence ID" value="AVZ73912.1"/>
    <property type="molecule type" value="Genomic_DNA"/>
</dbReference>
<name>A0A2R4T479_9ACTN</name>
<dbReference type="RefSeq" id="WP_108149700.1">
    <property type="nucleotide sequence ID" value="NZ_CP026304.1"/>
</dbReference>
<dbReference type="GeneID" id="55657304"/>
<dbReference type="OrthoDB" id="4327292at2"/>
<reference evidence="1 2" key="1">
    <citation type="submission" date="2018-01" db="EMBL/GenBank/DDBJ databases">
        <title>Complete genome sequence of Streptomyces lunaelactis MM109T, a Ferroverdin A producer isolated from cave moonmilk deposits.</title>
        <authorList>
            <person name="Naome A."/>
            <person name="Martinet L."/>
            <person name="Maciejewska M."/>
            <person name="Anderssen S."/>
            <person name="Adam D."/>
            <person name="Tenconi E."/>
            <person name="Deflandre B."/>
            <person name="Arguelles-Arias A."/>
            <person name="Calusinska M."/>
            <person name="Copieters W."/>
            <person name="Karim L."/>
            <person name="Hanikenne M."/>
            <person name="Baurain D."/>
            <person name="van Wezel G."/>
            <person name="Smargiasso N."/>
            <person name="de Pauw E."/>
            <person name="Delfosse P."/>
            <person name="Rigali S."/>
        </authorList>
    </citation>
    <scope>NUCLEOTIDE SEQUENCE [LARGE SCALE GENOMIC DNA]</scope>
    <source>
        <strain evidence="1 2">MM109</strain>
    </source>
</reference>
<organism evidence="1 2">
    <name type="scientific">Streptomyces lunaelactis</name>
    <dbReference type="NCBI Taxonomy" id="1535768"/>
    <lineage>
        <taxon>Bacteria</taxon>
        <taxon>Bacillati</taxon>
        <taxon>Actinomycetota</taxon>
        <taxon>Actinomycetes</taxon>
        <taxon>Kitasatosporales</taxon>
        <taxon>Streptomycetaceae</taxon>
        <taxon>Streptomyces</taxon>
    </lineage>
</organism>
<accession>A0A2R4T479</accession>